<dbReference type="EMBL" id="JAEOAQ010000001">
    <property type="protein sequence ID" value="KAG5421762.1"/>
    <property type="molecule type" value="Genomic_DNA"/>
</dbReference>
<comment type="function">
    <text evidence="13">Galactokinase is a key enzyme in the galactose metabolism where it catalyzes the conversion of alpha-D-galactose to galactose 1-phosphate. Can also induce the transcription of the gal genes in response to the organism being challenged with galactose as the sole source of carbon.</text>
</comment>
<dbReference type="Pfam" id="PF08544">
    <property type="entry name" value="GHMP_kinases_C"/>
    <property type="match status" value="1"/>
</dbReference>
<dbReference type="NCBIfam" id="TIGR00131">
    <property type="entry name" value="gal_kin"/>
    <property type="match status" value="1"/>
</dbReference>
<dbReference type="Proteomes" id="UP000669133">
    <property type="component" value="Unassembled WGS sequence"/>
</dbReference>
<dbReference type="GO" id="GO:0006012">
    <property type="term" value="P:galactose metabolic process"/>
    <property type="evidence" value="ECO:0007669"/>
    <property type="project" value="UniProtKB-UniPathway"/>
</dbReference>
<dbReference type="PIRSF" id="PIRSF000530">
    <property type="entry name" value="Galactokinase"/>
    <property type="match status" value="1"/>
</dbReference>
<dbReference type="Pfam" id="PF00288">
    <property type="entry name" value="GHMP_kinases_N"/>
    <property type="match status" value="1"/>
</dbReference>
<dbReference type="PRINTS" id="PR00959">
    <property type="entry name" value="MEVGALKINASE"/>
</dbReference>
<evidence type="ECO:0000256" key="1">
    <source>
        <dbReference type="ARBA" id="ARBA00004947"/>
    </source>
</evidence>
<evidence type="ECO:0000256" key="9">
    <source>
        <dbReference type="ARBA" id="ARBA00023144"/>
    </source>
</evidence>
<dbReference type="InterPro" id="IPR019741">
    <property type="entry name" value="Galactokinase_CS"/>
</dbReference>
<keyword evidence="8" id="KW-0067">ATP-binding</keyword>
<evidence type="ECO:0000256" key="2">
    <source>
        <dbReference type="ARBA" id="ARBA00006566"/>
    </source>
</evidence>
<evidence type="ECO:0000313" key="17">
    <source>
        <dbReference type="EMBL" id="KAG5421762.1"/>
    </source>
</evidence>
<dbReference type="PANTHER" id="PTHR10457">
    <property type="entry name" value="MEVALONATE KINASE/GALACTOKINASE"/>
    <property type="match status" value="1"/>
</dbReference>
<sequence length="504" mass="55595">MSVPKFNDLSFYSDPKAHNSRYAKLVKSFKSDFPGSEIEFFARSPGRVNLIGDHIDYNYFPVLPMAIEVDVVAAVSTNDGDAIVISNTDADKFPKHTITIGKGSEFVVDREHHSWANYFKCGLIVADKFLEEKSTDVKLKGMNITFSGTVPTGGGLSSSAAFCVASTLAVLRANGVESITKADLTRITVVSEHYLGLNNGGMDQCASVYGEQGKALFIQFKPQLKGTPFEFPVKNLTFVITNSLQVSNKYETAPIHYNLRVVEMAIVGDLLAKKLGVEGVPRDSNVDTYSLRGVMDGYCGEWNGEDLDQGIAHISRMIDAVENTLTEKEGYTVEKCCQELNITPDEFHSKYLKKIPVKFEVLKLYQRSLHVYRESLRVLQTLQLLQAPVDDDAKFFQTFGSLMNESQHDLDVLNESSNAKLNEICSIALENGAYGSRVTGAGWGGSIVHLTSTENLPKLTKSLIDLYYKREFPGITEDEIQEAVIDSKPATGSCLVSADIIKLL</sequence>
<dbReference type="RefSeq" id="XP_067550878.1">
    <property type="nucleotide sequence ID" value="XM_067695263.1"/>
</dbReference>
<comment type="pathway">
    <text evidence="1">Carbohydrate metabolism; galactose metabolism.</text>
</comment>
<dbReference type="InterPro" id="IPR006204">
    <property type="entry name" value="GHMP_kinase_N_dom"/>
</dbReference>
<dbReference type="InterPro" id="IPR013750">
    <property type="entry name" value="GHMP_kinase_C_dom"/>
</dbReference>
<evidence type="ECO:0000259" key="14">
    <source>
        <dbReference type="Pfam" id="PF00288"/>
    </source>
</evidence>
<comment type="caution">
    <text evidence="17">The sequence shown here is derived from an EMBL/GenBank/DDBJ whole genome shotgun (WGS) entry which is preliminary data.</text>
</comment>
<reference evidence="17 18" key="1">
    <citation type="submission" date="2020-12" db="EMBL/GenBank/DDBJ databases">
        <title>Effect of drift, selection, and recombination on the evolution of hybrid genomes in Candida yeast pathogens.</title>
        <authorList>
            <person name="Mixao V."/>
            <person name="Ksiezopolska E."/>
            <person name="Saus E."/>
            <person name="Boekhout T."/>
            <person name="Gacser A."/>
            <person name="Gabaldon T."/>
        </authorList>
    </citation>
    <scope>NUCLEOTIDE SEQUENCE [LARGE SCALE GENOMIC DNA]</scope>
    <source>
        <strain evidence="17 18">BP57</strain>
    </source>
</reference>
<dbReference type="InterPro" id="IPR019539">
    <property type="entry name" value="GalKase_N"/>
</dbReference>
<dbReference type="Gene3D" id="3.30.70.3170">
    <property type="match status" value="1"/>
</dbReference>
<evidence type="ECO:0000256" key="6">
    <source>
        <dbReference type="ARBA" id="ARBA00022741"/>
    </source>
</evidence>
<keyword evidence="10" id="KW-0119">Carbohydrate metabolism</keyword>
<dbReference type="PRINTS" id="PR00473">
    <property type="entry name" value="GALCTOKINASE"/>
</dbReference>
<dbReference type="GO" id="GO:0004335">
    <property type="term" value="F:galactokinase activity"/>
    <property type="evidence" value="ECO:0007669"/>
    <property type="project" value="UniProtKB-EC"/>
</dbReference>
<comment type="similarity">
    <text evidence="2">Belongs to the GHMP kinase family. GalK subfamily.</text>
</comment>
<keyword evidence="9" id="KW-0299">Galactose metabolism</keyword>
<dbReference type="FunFam" id="1.20.1440.340:FF:000003">
    <property type="entry name" value="GAL1p Galactokinase"/>
    <property type="match status" value="1"/>
</dbReference>
<organism evidence="17 18">
    <name type="scientific">Candida metapsilosis</name>
    <dbReference type="NCBI Taxonomy" id="273372"/>
    <lineage>
        <taxon>Eukaryota</taxon>
        <taxon>Fungi</taxon>
        <taxon>Dikarya</taxon>
        <taxon>Ascomycota</taxon>
        <taxon>Saccharomycotina</taxon>
        <taxon>Pichiomycetes</taxon>
        <taxon>Debaryomycetaceae</taxon>
        <taxon>Candida/Lodderomyces clade</taxon>
        <taxon>Candida</taxon>
    </lineage>
</organism>
<evidence type="ECO:0000256" key="8">
    <source>
        <dbReference type="ARBA" id="ARBA00022840"/>
    </source>
</evidence>
<feature type="domain" description="GHMP kinase C-terminal" evidence="15">
    <location>
        <begin position="396"/>
        <end position="455"/>
    </location>
</feature>
<dbReference type="GeneID" id="93649483"/>
<protein>
    <recommendedName>
        <fullName evidence="4">Galactokinase</fullName>
        <ecNumber evidence="3">2.7.1.6</ecNumber>
    </recommendedName>
    <alternativeName>
        <fullName evidence="11">Galactose kinase</fullName>
    </alternativeName>
</protein>
<evidence type="ECO:0000256" key="13">
    <source>
        <dbReference type="ARBA" id="ARBA00055546"/>
    </source>
</evidence>
<keyword evidence="6" id="KW-0547">Nucleotide-binding</keyword>
<dbReference type="PANTHER" id="PTHR10457:SF7">
    <property type="entry name" value="GALACTOKINASE-RELATED"/>
    <property type="match status" value="1"/>
</dbReference>
<evidence type="ECO:0000256" key="5">
    <source>
        <dbReference type="ARBA" id="ARBA00022679"/>
    </source>
</evidence>
<dbReference type="InterPro" id="IPR036554">
    <property type="entry name" value="GHMP_kinase_C_sf"/>
</dbReference>
<evidence type="ECO:0000256" key="4">
    <source>
        <dbReference type="ARBA" id="ARBA00019487"/>
    </source>
</evidence>
<dbReference type="GO" id="GO:0005829">
    <property type="term" value="C:cytosol"/>
    <property type="evidence" value="ECO:0007669"/>
    <property type="project" value="TreeGrafter"/>
</dbReference>
<evidence type="ECO:0000313" key="18">
    <source>
        <dbReference type="Proteomes" id="UP000669133"/>
    </source>
</evidence>
<accession>A0A8H8DDR4</accession>
<comment type="catalytic activity">
    <reaction evidence="12">
        <text>alpha-D-galactose + ATP = alpha-D-galactose 1-phosphate + ADP + H(+)</text>
        <dbReference type="Rhea" id="RHEA:13553"/>
        <dbReference type="ChEBI" id="CHEBI:15378"/>
        <dbReference type="ChEBI" id="CHEBI:28061"/>
        <dbReference type="ChEBI" id="CHEBI:30616"/>
        <dbReference type="ChEBI" id="CHEBI:58336"/>
        <dbReference type="ChEBI" id="CHEBI:456216"/>
        <dbReference type="EC" id="2.7.1.6"/>
    </reaction>
    <physiologicalReaction direction="left-to-right" evidence="12">
        <dbReference type="Rhea" id="RHEA:13554"/>
    </physiologicalReaction>
</comment>
<dbReference type="GO" id="GO:0000411">
    <property type="term" value="P:positive regulation of transcription by galactose"/>
    <property type="evidence" value="ECO:0007669"/>
    <property type="project" value="UniProtKB-ARBA"/>
</dbReference>
<dbReference type="AlphaFoldDB" id="A0A8H8DDR4"/>
<keyword evidence="7" id="KW-0418">Kinase</keyword>
<evidence type="ECO:0000259" key="15">
    <source>
        <dbReference type="Pfam" id="PF08544"/>
    </source>
</evidence>
<feature type="domain" description="GHMP kinase N-terminal" evidence="14">
    <location>
        <begin position="118"/>
        <end position="210"/>
    </location>
</feature>
<dbReference type="SUPFAM" id="SSF55060">
    <property type="entry name" value="GHMP Kinase, C-terminal domain"/>
    <property type="match status" value="1"/>
</dbReference>
<dbReference type="InterPro" id="IPR014721">
    <property type="entry name" value="Ribsml_uS5_D2-typ_fold_subgr"/>
</dbReference>
<dbReference type="Gene3D" id="3.30.230.10">
    <property type="match status" value="1"/>
</dbReference>
<evidence type="ECO:0000256" key="11">
    <source>
        <dbReference type="ARBA" id="ARBA00029590"/>
    </source>
</evidence>
<dbReference type="GO" id="GO:0005524">
    <property type="term" value="F:ATP binding"/>
    <property type="evidence" value="ECO:0007669"/>
    <property type="project" value="UniProtKB-KW"/>
</dbReference>
<dbReference type="SUPFAM" id="SSF54211">
    <property type="entry name" value="Ribosomal protein S5 domain 2-like"/>
    <property type="match status" value="1"/>
</dbReference>
<evidence type="ECO:0000259" key="16">
    <source>
        <dbReference type="Pfam" id="PF10509"/>
    </source>
</evidence>
<evidence type="ECO:0000256" key="10">
    <source>
        <dbReference type="ARBA" id="ARBA00023277"/>
    </source>
</evidence>
<dbReference type="Gene3D" id="1.20.1440.340">
    <property type="match status" value="1"/>
</dbReference>
<name>A0A8H8DDR4_9ASCO</name>
<keyword evidence="5" id="KW-0808">Transferase</keyword>
<dbReference type="InterPro" id="IPR020568">
    <property type="entry name" value="Ribosomal_Su5_D2-typ_SF"/>
</dbReference>
<dbReference type="OrthoDB" id="187738at2759"/>
<dbReference type="PROSITE" id="PS00106">
    <property type="entry name" value="GALACTOKINASE"/>
    <property type="match status" value="1"/>
</dbReference>
<evidence type="ECO:0000256" key="3">
    <source>
        <dbReference type="ARBA" id="ARBA00012315"/>
    </source>
</evidence>
<evidence type="ECO:0000256" key="12">
    <source>
        <dbReference type="ARBA" id="ARBA00049538"/>
    </source>
</evidence>
<gene>
    <name evidence="17" type="ORF">I9W82_000854</name>
</gene>
<dbReference type="InterPro" id="IPR000705">
    <property type="entry name" value="Galactokinase"/>
</dbReference>
<dbReference type="FunFam" id="3.30.230.10:FF:000056">
    <property type="entry name" value="GAL1p Galactokinase"/>
    <property type="match status" value="1"/>
</dbReference>
<dbReference type="InterPro" id="IPR006206">
    <property type="entry name" value="Mevalonate/galactokinase"/>
</dbReference>
<feature type="domain" description="Galactokinase N-terminal" evidence="16">
    <location>
        <begin position="28"/>
        <end position="76"/>
    </location>
</feature>
<dbReference type="InterPro" id="IPR006203">
    <property type="entry name" value="GHMP_knse_ATP-bd_CS"/>
</dbReference>
<proteinExistence type="inferred from homology"/>
<dbReference type="EC" id="2.7.1.6" evidence="3"/>
<evidence type="ECO:0000256" key="7">
    <source>
        <dbReference type="ARBA" id="ARBA00022777"/>
    </source>
</evidence>
<dbReference type="UniPathway" id="UPA00214"/>
<dbReference type="Pfam" id="PF10509">
    <property type="entry name" value="GalKase_gal_bdg"/>
    <property type="match status" value="1"/>
</dbReference>
<dbReference type="PROSITE" id="PS00627">
    <property type="entry name" value="GHMP_KINASES_ATP"/>
    <property type="match status" value="1"/>
</dbReference>
<keyword evidence="18" id="KW-1185">Reference proteome</keyword>